<dbReference type="InterPro" id="IPR055348">
    <property type="entry name" value="DctQ"/>
</dbReference>
<gene>
    <name evidence="11" type="ORF">SAMN05421850_102345</name>
</gene>
<feature type="transmembrane region" description="Helical" evidence="9">
    <location>
        <begin position="50"/>
        <end position="68"/>
    </location>
</feature>
<dbReference type="Proteomes" id="UP000199340">
    <property type="component" value="Unassembled WGS sequence"/>
</dbReference>
<comment type="similarity">
    <text evidence="8 9">Belongs to the TRAP transporter small permease family.</text>
</comment>
<evidence type="ECO:0000256" key="1">
    <source>
        <dbReference type="ARBA" id="ARBA00004429"/>
    </source>
</evidence>
<sequence>MSLLKRLAQLAAVLPILVASITLFALMVLTFCDVILRSAFNAPIEAATELTRIAIAVIVFSALPLLSARGQHISVDLLDPLFARMHLARLRDGVVNLACGVMLYFPASRVIDLAQRARSYGDQTEYLNIPTYLIGWFIAIMSFATALVLILRGAVILFAPSKLRLIRND</sequence>
<evidence type="ECO:0000313" key="11">
    <source>
        <dbReference type="EMBL" id="SDI36816.1"/>
    </source>
</evidence>
<feature type="transmembrane region" description="Helical" evidence="9">
    <location>
        <begin position="131"/>
        <end position="159"/>
    </location>
</feature>
<dbReference type="OrthoDB" id="2877624at2"/>
<evidence type="ECO:0000256" key="5">
    <source>
        <dbReference type="ARBA" id="ARBA00022692"/>
    </source>
</evidence>
<evidence type="ECO:0000259" key="10">
    <source>
        <dbReference type="Pfam" id="PF04290"/>
    </source>
</evidence>
<keyword evidence="5 9" id="KW-0812">Transmembrane</keyword>
<evidence type="ECO:0000256" key="3">
    <source>
        <dbReference type="ARBA" id="ARBA00022475"/>
    </source>
</evidence>
<dbReference type="Pfam" id="PF04290">
    <property type="entry name" value="DctQ"/>
    <property type="match status" value="1"/>
</dbReference>
<keyword evidence="7 9" id="KW-0472">Membrane</keyword>
<evidence type="ECO:0000313" key="12">
    <source>
        <dbReference type="Proteomes" id="UP000199340"/>
    </source>
</evidence>
<keyword evidence="6 9" id="KW-1133">Transmembrane helix</keyword>
<evidence type="ECO:0000256" key="8">
    <source>
        <dbReference type="ARBA" id="ARBA00038436"/>
    </source>
</evidence>
<dbReference type="EMBL" id="FNEB01000002">
    <property type="protein sequence ID" value="SDI36816.1"/>
    <property type="molecule type" value="Genomic_DNA"/>
</dbReference>
<protein>
    <recommendedName>
        <fullName evidence="9">TRAP transporter small permease protein</fullName>
    </recommendedName>
</protein>
<dbReference type="STRING" id="490829.SAMN05421850_102345"/>
<dbReference type="GO" id="GO:0015740">
    <property type="term" value="P:C4-dicarboxylate transport"/>
    <property type="evidence" value="ECO:0007669"/>
    <property type="project" value="TreeGrafter"/>
</dbReference>
<dbReference type="GO" id="GO:0005886">
    <property type="term" value="C:plasma membrane"/>
    <property type="evidence" value="ECO:0007669"/>
    <property type="project" value="UniProtKB-SubCell"/>
</dbReference>
<dbReference type="GO" id="GO:0022857">
    <property type="term" value="F:transmembrane transporter activity"/>
    <property type="evidence" value="ECO:0007669"/>
    <property type="project" value="UniProtKB-UniRule"/>
</dbReference>
<dbReference type="RefSeq" id="WP_090027773.1">
    <property type="nucleotide sequence ID" value="NZ_FNEB01000002.1"/>
</dbReference>
<feature type="domain" description="Tripartite ATP-independent periplasmic transporters DctQ component" evidence="10">
    <location>
        <begin position="26"/>
        <end position="151"/>
    </location>
</feature>
<organism evidence="11 12">
    <name type="scientific">Lutimaribacter saemankumensis</name>
    <dbReference type="NCBI Taxonomy" id="490829"/>
    <lineage>
        <taxon>Bacteria</taxon>
        <taxon>Pseudomonadati</taxon>
        <taxon>Pseudomonadota</taxon>
        <taxon>Alphaproteobacteria</taxon>
        <taxon>Rhodobacterales</taxon>
        <taxon>Roseobacteraceae</taxon>
        <taxon>Lutimaribacter</taxon>
    </lineage>
</organism>
<keyword evidence="2 9" id="KW-0813">Transport</keyword>
<evidence type="ECO:0000256" key="4">
    <source>
        <dbReference type="ARBA" id="ARBA00022519"/>
    </source>
</evidence>
<evidence type="ECO:0000256" key="7">
    <source>
        <dbReference type="ARBA" id="ARBA00023136"/>
    </source>
</evidence>
<keyword evidence="3" id="KW-1003">Cell membrane</keyword>
<evidence type="ECO:0000256" key="9">
    <source>
        <dbReference type="RuleBase" id="RU369079"/>
    </source>
</evidence>
<comment type="subunit">
    <text evidence="9">The complex comprises the extracytoplasmic solute receptor protein and the two transmembrane proteins.</text>
</comment>
<evidence type="ECO:0000256" key="2">
    <source>
        <dbReference type="ARBA" id="ARBA00022448"/>
    </source>
</evidence>
<comment type="caution">
    <text evidence="9">Lacks conserved residue(s) required for the propagation of feature annotation.</text>
</comment>
<accession>A0A1G8K020</accession>
<dbReference type="InterPro" id="IPR007387">
    <property type="entry name" value="TRAP_DctQ"/>
</dbReference>
<evidence type="ECO:0000256" key="6">
    <source>
        <dbReference type="ARBA" id="ARBA00022989"/>
    </source>
</evidence>
<dbReference type="PANTHER" id="PTHR35011">
    <property type="entry name" value="2,3-DIKETO-L-GULONATE TRAP TRANSPORTER SMALL PERMEASE PROTEIN YIAM"/>
    <property type="match status" value="1"/>
</dbReference>
<keyword evidence="12" id="KW-1185">Reference proteome</keyword>
<dbReference type="PANTHER" id="PTHR35011:SF2">
    <property type="entry name" value="2,3-DIKETO-L-GULONATE TRAP TRANSPORTER SMALL PERMEASE PROTEIN YIAM"/>
    <property type="match status" value="1"/>
</dbReference>
<comment type="function">
    <text evidence="9">Part of the tripartite ATP-independent periplasmic (TRAP) transport system.</text>
</comment>
<reference evidence="11 12" key="1">
    <citation type="submission" date="2016-10" db="EMBL/GenBank/DDBJ databases">
        <authorList>
            <person name="de Groot N.N."/>
        </authorList>
    </citation>
    <scope>NUCLEOTIDE SEQUENCE [LARGE SCALE GENOMIC DNA]</scope>
    <source>
        <strain evidence="11 12">DSM 28010</strain>
    </source>
</reference>
<keyword evidence="4 9" id="KW-0997">Cell inner membrane</keyword>
<comment type="subcellular location">
    <subcellularLocation>
        <location evidence="1 9">Cell inner membrane</location>
        <topology evidence="1 9">Multi-pass membrane protein</topology>
    </subcellularLocation>
</comment>
<feature type="transmembrane region" description="Helical" evidence="9">
    <location>
        <begin position="7"/>
        <end position="30"/>
    </location>
</feature>
<proteinExistence type="inferred from homology"/>
<dbReference type="AlphaFoldDB" id="A0A1G8K020"/>
<name>A0A1G8K020_9RHOB</name>